<dbReference type="PATRIC" id="fig|45065.4.peg.731"/>
<dbReference type="Pfam" id="PF09012">
    <property type="entry name" value="FeoC"/>
    <property type="match status" value="1"/>
</dbReference>
<sequence>MLLQIRDYLAREKVASLQQIARAFRVDSDALEPMLAIWERRGVIRARGAGSTCKGGCVRCPVVYQYVP</sequence>
<dbReference type="InterPro" id="IPR015102">
    <property type="entry name" value="Tscrpt_reg_HTH_FeoC"/>
</dbReference>
<dbReference type="OrthoDB" id="467062at2"/>
<dbReference type="STRING" id="45065.Lgee_0687"/>
<dbReference type="AlphaFoldDB" id="A0A0W0U3S1"/>
<dbReference type="InterPro" id="IPR036390">
    <property type="entry name" value="WH_DNA-bd_sf"/>
</dbReference>
<accession>A0A0W0U3S1</accession>
<dbReference type="Gene3D" id="1.10.10.10">
    <property type="entry name" value="Winged helix-like DNA-binding domain superfamily/Winged helix DNA-binding domain"/>
    <property type="match status" value="1"/>
</dbReference>
<gene>
    <name evidence="1" type="ORF">Lgee_0687</name>
</gene>
<dbReference type="Proteomes" id="UP000054785">
    <property type="component" value="Unassembled WGS sequence"/>
</dbReference>
<reference evidence="1 2" key="1">
    <citation type="submission" date="2015-11" db="EMBL/GenBank/DDBJ databases">
        <title>Genomic analysis of 38 Legionella species identifies large and diverse effector repertoires.</title>
        <authorList>
            <person name="Burstein D."/>
            <person name="Amaro F."/>
            <person name="Zusman T."/>
            <person name="Lifshitz Z."/>
            <person name="Cohen O."/>
            <person name="Gilbert J.A."/>
            <person name="Pupko T."/>
            <person name="Shuman H.A."/>
            <person name="Segal G."/>
        </authorList>
    </citation>
    <scope>NUCLEOTIDE SEQUENCE [LARGE SCALE GENOMIC DNA]</scope>
    <source>
        <strain evidence="1 2">ATCC 49504</strain>
    </source>
</reference>
<name>A0A0W0U3S1_9GAMM</name>
<comment type="caution">
    <text evidence="1">The sequence shown here is derived from an EMBL/GenBank/DDBJ whole genome shotgun (WGS) entry which is preliminary data.</text>
</comment>
<evidence type="ECO:0000313" key="2">
    <source>
        <dbReference type="Proteomes" id="UP000054785"/>
    </source>
</evidence>
<protein>
    <submittedName>
        <fullName evidence="1">FeoC like transcriptional regulator</fullName>
    </submittedName>
</protein>
<keyword evidence="2" id="KW-1185">Reference proteome</keyword>
<organism evidence="1 2">
    <name type="scientific">Legionella geestiana</name>
    <dbReference type="NCBI Taxonomy" id="45065"/>
    <lineage>
        <taxon>Bacteria</taxon>
        <taxon>Pseudomonadati</taxon>
        <taxon>Pseudomonadota</taxon>
        <taxon>Gammaproteobacteria</taxon>
        <taxon>Legionellales</taxon>
        <taxon>Legionellaceae</taxon>
        <taxon>Legionella</taxon>
    </lineage>
</organism>
<proteinExistence type="predicted"/>
<dbReference type="EMBL" id="LNYC01000020">
    <property type="protein sequence ID" value="KTD02358.1"/>
    <property type="molecule type" value="Genomic_DNA"/>
</dbReference>
<dbReference type="InterPro" id="IPR036388">
    <property type="entry name" value="WH-like_DNA-bd_sf"/>
</dbReference>
<evidence type="ECO:0000313" key="1">
    <source>
        <dbReference type="EMBL" id="KTD02358.1"/>
    </source>
</evidence>
<dbReference type="SUPFAM" id="SSF46785">
    <property type="entry name" value="Winged helix' DNA-binding domain"/>
    <property type="match status" value="1"/>
</dbReference>
<dbReference type="RefSeq" id="WP_028385885.1">
    <property type="nucleotide sequence ID" value="NZ_CAAAHN010000009.1"/>
</dbReference>